<dbReference type="InterPro" id="IPR005072">
    <property type="entry name" value="Peptidase_M44"/>
</dbReference>
<evidence type="ECO:0000256" key="7">
    <source>
        <dbReference type="ARBA" id="ARBA00023049"/>
    </source>
</evidence>
<dbReference type="KEGG" id="vg:36841047"/>
<keyword evidence="5 8" id="KW-0378">Hydrolase</keyword>
<keyword evidence="4 8" id="KW-0479">Metal-binding</keyword>
<dbReference type="RefSeq" id="YP_009480588.1">
    <property type="nucleotide sequence ID" value="NC_037656.1"/>
</dbReference>
<protein>
    <recommendedName>
        <fullName evidence="8">Metalloendopeptidase</fullName>
        <ecNumber evidence="8">3.4.24.-</ecNumber>
    </recommendedName>
</protein>
<keyword evidence="10" id="KW-1185">Reference proteome</keyword>
<dbReference type="GO" id="GO:0019058">
    <property type="term" value="P:viral life cycle"/>
    <property type="evidence" value="ECO:0007669"/>
    <property type="project" value="UniProtKB-UniRule"/>
</dbReference>
<keyword evidence="3 8" id="KW-0645">Protease</keyword>
<gene>
    <name evidence="9" type="primary">SOPV-ELK-050</name>
</gene>
<comment type="similarity">
    <text evidence="2 8">Belongs to the peptidase M44 family.</text>
</comment>
<dbReference type="EMBL" id="MH427217">
    <property type="protein sequence ID" value="AWU47095.1"/>
    <property type="molecule type" value="Genomic_DNA"/>
</dbReference>
<evidence type="ECO:0000256" key="1">
    <source>
        <dbReference type="ARBA" id="ARBA00001947"/>
    </source>
</evidence>
<sequence>MIIFSNGVRVFLRSNMKKDIYVGISNFGFEQDIGKILGIAHLLEHILISFNHKKFLANASTARGFMSFWCKSLNNVSYISAIKELISWFFVDGILKDNFDNINIKNYINEIENEYYFRNELFHCMDILTFINGGDLYNGGRLTMLERENEVRSLLSSRMKQLSGPAVVIFVRYVNDRVLTLLESTFGTLPSYPEIVYNDPIYDINGGKVAMIPSPFYTVMVPVDNSLDNVIAILCLTEHYHLIDYEIVGRKLYVTISFVNEQDYDKFLKGIGMLSFDIPDCINFEHSDEYTMNIYLNFPWISHDILDYWLSTNDRTSDILHSLTRNIQSSLMSRDIIAIYPSFSPSIYNTTDKQNHKIIILDVAPLSIQNSYKEKLELMKKQVTNKIFINYHDASLLDFVSFAVANYGENNIQLQKTHSGICLQHRFSIEDMNTILESDTFIKFSRSRPSATYQYVFLAFFASGRSIDDIIENRDVAITIIKGDNNGKLIFPKHTRYSITAKSSFVCGILKGSKLSSTIITGLMWNMKRRGLIYSLDHTKLKTQNTYYIFAFSIYPEKAFDFIVKQSIITSHCLIVSTKGQYEDFSELQKKLLVILN</sequence>
<dbReference type="Proteomes" id="UP000249273">
    <property type="component" value="Segment"/>
</dbReference>
<keyword evidence="7 8" id="KW-0482">Metalloprotease</keyword>
<dbReference type="GO" id="GO:0004222">
    <property type="term" value="F:metalloendopeptidase activity"/>
    <property type="evidence" value="ECO:0007669"/>
    <property type="project" value="UniProtKB-UniRule"/>
</dbReference>
<evidence type="ECO:0000256" key="8">
    <source>
        <dbReference type="PIRNR" id="PIRNR015679"/>
    </source>
</evidence>
<reference evidence="9" key="1">
    <citation type="submission" date="2018-05" db="EMBL/GenBank/DDBJ databases">
        <title>Complete Genome Sequence of a Novel Sea Otter Poxvirus.</title>
        <authorList>
            <person name="Jacob J.M."/>
            <person name="Subramaniam K."/>
            <person name="Tu S.-L."/>
            <person name="Nielsen O."/>
            <person name="Tuomi P.A."/>
            <person name="Upton C."/>
            <person name="Waltzek T.B."/>
        </authorList>
    </citation>
    <scope>NUCLEOTIDE SEQUENCE [LARGE SCALE GENOMIC DNA]</scope>
    <source>
        <strain evidence="9">ELK</strain>
    </source>
</reference>
<organism evidence="9">
    <name type="scientific">Sea otter poxvirus</name>
    <dbReference type="NCBI Taxonomy" id="1416741"/>
    <lineage>
        <taxon>Viruses</taxon>
        <taxon>Varidnaviria</taxon>
        <taxon>Bamfordvirae</taxon>
        <taxon>Nucleocytoviricota</taxon>
        <taxon>Pokkesviricetes</taxon>
        <taxon>Chitovirales</taxon>
        <taxon>Poxviridae</taxon>
        <taxon>Chordopoxvirinae</taxon>
        <taxon>Mustelpoxvirus</taxon>
        <taxon>Mustelpoxvirus seaotterpox</taxon>
        <taxon>Sea otterpox virus</taxon>
    </lineage>
</organism>
<evidence type="ECO:0000256" key="2">
    <source>
        <dbReference type="ARBA" id="ARBA00007580"/>
    </source>
</evidence>
<dbReference type="GO" id="GO:0008270">
    <property type="term" value="F:zinc ion binding"/>
    <property type="evidence" value="ECO:0007669"/>
    <property type="project" value="UniProtKB-UniRule"/>
</dbReference>
<evidence type="ECO:0000256" key="5">
    <source>
        <dbReference type="ARBA" id="ARBA00022801"/>
    </source>
</evidence>
<accession>A0A2U9QHL9</accession>
<dbReference type="EC" id="3.4.24.-" evidence="8"/>
<dbReference type="Pfam" id="PF03410">
    <property type="entry name" value="Peptidase_M44"/>
    <property type="match status" value="1"/>
</dbReference>
<dbReference type="OrthoDB" id="1933at10239"/>
<evidence type="ECO:0000256" key="4">
    <source>
        <dbReference type="ARBA" id="ARBA00022723"/>
    </source>
</evidence>
<proteinExistence type="inferred from homology"/>
<dbReference type="GO" id="GO:0006508">
    <property type="term" value="P:proteolysis"/>
    <property type="evidence" value="ECO:0007669"/>
    <property type="project" value="UniProtKB-KW"/>
</dbReference>
<dbReference type="SUPFAM" id="SSF63411">
    <property type="entry name" value="LuxS/MPP-like metallohydrolase"/>
    <property type="match status" value="1"/>
</dbReference>
<keyword evidence="6 8" id="KW-0862">Zinc</keyword>
<dbReference type="PIRSF" id="PIRSF015679">
    <property type="entry name" value="Peptidase_M44"/>
    <property type="match status" value="1"/>
</dbReference>
<dbReference type="GeneID" id="36841047"/>
<evidence type="ECO:0000256" key="6">
    <source>
        <dbReference type="ARBA" id="ARBA00022833"/>
    </source>
</evidence>
<dbReference type="InterPro" id="IPR011249">
    <property type="entry name" value="Metalloenz_LuxS/M16"/>
</dbReference>
<comment type="cofactor">
    <cofactor evidence="1 8">
        <name>Zn(2+)</name>
        <dbReference type="ChEBI" id="CHEBI:29105"/>
    </cofactor>
</comment>
<name>A0A2U9QHL9_9POXV</name>
<evidence type="ECO:0000313" key="10">
    <source>
        <dbReference type="Proteomes" id="UP000249273"/>
    </source>
</evidence>
<evidence type="ECO:0000313" key="9">
    <source>
        <dbReference type="EMBL" id="AWU47095.1"/>
    </source>
</evidence>
<evidence type="ECO:0000256" key="3">
    <source>
        <dbReference type="ARBA" id="ARBA00022670"/>
    </source>
</evidence>